<dbReference type="SUPFAM" id="SSF53383">
    <property type="entry name" value="PLP-dependent transferases"/>
    <property type="match status" value="1"/>
</dbReference>
<dbReference type="Proteomes" id="UP001629113">
    <property type="component" value="Unassembled WGS sequence"/>
</dbReference>
<dbReference type="PANTHER" id="PTHR43092">
    <property type="entry name" value="L-CYSTEINE DESULFHYDRASE"/>
    <property type="match status" value="1"/>
</dbReference>
<keyword evidence="3" id="KW-0032">Aminotransferase</keyword>
<accession>A0ABR4PV99</accession>
<dbReference type="Pfam" id="PF00266">
    <property type="entry name" value="Aminotran_5"/>
    <property type="match status" value="1"/>
</dbReference>
<gene>
    <name evidence="3" type="ORF">PVAG01_00786</name>
</gene>
<dbReference type="PANTHER" id="PTHR43092:SF2">
    <property type="entry name" value="HERCYNYLCYSTEINE SULFOXIDE LYASE"/>
    <property type="match status" value="1"/>
</dbReference>
<evidence type="ECO:0000256" key="1">
    <source>
        <dbReference type="ARBA" id="ARBA00022898"/>
    </source>
</evidence>
<dbReference type="EMBL" id="JBFCZG010000001">
    <property type="protein sequence ID" value="KAL3427278.1"/>
    <property type="molecule type" value="Genomic_DNA"/>
</dbReference>
<dbReference type="InterPro" id="IPR015424">
    <property type="entry name" value="PyrdxlP-dep_Trfase"/>
</dbReference>
<sequence length="459" mass="51383">MVDSLKLRELALHEPTTYKPVPFGKEMAKQFQFDEAWKNMNHGSFGASPRDIKNKQRQHQDLCESNPDPFIRYLYPKALDVSREAVAKLLNVPTSTVVFVPNATTGVNTVLRNIVWKPEGNDEILYFNTIYGACGKTIEYISEYTHEKVKGREIPLVYPLEDAALVTQFKEAIGASRKAGKNPRVAVIDSITSQPGLRVPFEELIAICASEGILSMVDGAHGVGHIPLDLSALKPDFFTSNLHKWLFVPRGCALLYVPEKNQPLIRSPLPTSHGFVPKTPSTLVNPLPASKKSEFVNNFEFVGTIDNTNYLVVAEALKWRQEVCGGEEAITDYNIKLAKEGGEVVAKILGTKILDNATNTLTNCAMVNVQLPLAVGESKIKTADVGQATKWLLDTAMVEYRTFVPFLYNQREKKWWVRLSAQIYLDLDDFKVTAGILKTLCERVEKGEHLEQKSYYPNH</sequence>
<dbReference type="InterPro" id="IPR000192">
    <property type="entry name" value="Aminotrans_V_dom"/>
</dbReference>
<keyword evidence="4" id="KW-1185">Reference proteome</keyword>
<dbReference type="Gene3D" id="3.40.640.10">
    <property type="entry name" value="Type I PLP-dependent aspartate aminotransferase-like (Major domain)"/>
    <property type="match status" value="1"/>
</dbReference>
<evidence type="ECO:0000259" key="2">
    <source>
        <dbReference type="Pfam" id="PF00266"/>
    </source>
</evidence>
<dbReference type="InterPro" id="IPR015421">
    <property type="entry name" value="PyrdxlP-dep_Trfase_major"/>
</dbReference>
<evidence type="ECO:0000313" key="3">
    <source>
        <dbReference type="EMBL" id="KAL3427278.1"/>
    </source>
</evidence>
<dbReference type="GO" id="GO:0008483">
    <property type="term" value="F:transaminase activity"/>
    <property type="evidence" value="ECO:0007669"/>
    <property type="project" value="UniProtKB-KW"/>
</dbReference>
<organism evidence="3 4">
    <name type="scientific">Phlyctema vagabunda</name>
    <dbReference type="NCBI Taxonomy" id="108571"/>
    <lineage>
        <taxon>Eukaryota</taxon>
        <taxon>Fungi</taxon>
        <taxon>Dikarya</taxon>
        <taxon>Ascomycota</taxon>
        <taxon>Pezizomycotina</taxon>
        <taxon>Leotiomycetes</taxon>
        <taxon>Helotiales</taxon>
        <taxon>Dermateaceae</taxon>
        <taxon>Phlyctema</taxon>
    </lineage>
</organism>
<name>A0ABR4PV99_9HELO</name>
<comment type="caution">
    <text evidence="3">The sequence shown here is derived from an EMBL/GenBank/DDBJ whole genome shotgun (WGS) entry which is preliminary data.</text>
</comment>
<evidence type="ECO:0000313" key="4">
    <source>
        <dbReference type="Proteomes" id="UP001629113"/>
    </source>
</evidence>
<keyword evidence="1" id="KW-0663">Pyridoxal phosphate</keyword>
<protein>
    <submittedName>
        <fullName evidence="3">Aminotransferase family protein</fullName>
    </submittedName>
</protein>
<reference evidence="3 4" key="1">
    <citation type="submission" date="2024-06" db="EMBL/GenBank/DDBJ databases">
        <title>Complete genome of Phlyctema vagabunda strain 19-DSS-EL-015.</title>
        <authorList>
            <person name="Fiorenzani C."/>
        </authorList>
    </citation>
    <scope>NUCLEOTIDE SEQUENCE [LARGE SCALE GENOMIC DNA]</scope>
    <source>
        <strain evidence="3 4">19-DSS-EL-015</strain>
    </source>
</reference>
<keyword evidence="3" id="KW-0808">Transferase</keyword>
<feature type="domain" description="Aminotransferase class V" evidence="2">
    <location>
        <begin position="78"/>
        <end position="368"/>
    </location>
</feature>
<proteinExistence type="predicted"/>